<dbReference type="CDD" id="cd06127">
    <property type="entry name" value="DEDDh"/>
    <property type="match status" value="1"/>
</dbReference>
<dbReference type="SUPFAM" id="SSF53098">
    <property type="entry name" value="Ribonuclease H-like"/>
    <property type="match status" value="1"/>
</dbReference>
<accession>A0A1W1XQE8</accession>
<evidence type="ECO:0000313" key="3">
    <source>
        <dbReference type="Proteomes" id="UP000192761"/>
    </source>
</evidence>
<dbReference type="Gene3D" id="3.30.420.10">
    <property type="entry name" value="Ribonuclease H-like superfamily/Ribonuclease H"/>
    <property type="match status" value="1"/>
</dbReference>
<dbReference type="GO" id="GO:0005829">
    <property type="term" value="C:cytosol"/>
    <property type="evidence" value="ECO:0007669"/>
    <property type="project" value="TreeGrafter"/>
</dbReference>
<name>A0A1W1XQE8_9NEIS</name>
<keyword evidence="3" id="KW-1185">Reference proteome</keyword>
<dbReference type="GO" id="GO:0006259">
    <property type="term" value="P:DNA metabolic process"/>
    <property type="evidence" value="ECO:0007669"/>
    <property type="project" value="UniProtKB-ARBA"/>
</dbReference>
<dbReference type="GO" id="GO:0003676">
    <property type="term" value="F:nucleic acid binding"/>
    <property type="evidence" value="ECO:0007669"/>
    <property type="project" value="InterPro"/>
</dbReference>
<organism evidence="2 3">
    <name type="scientific">Andreprevotia lacus DSM 23236</name>
    <dbReference type="NCBI Taxonomy" id="1121001"/>
    <lineage>
        <taxon>Bacteria</taxon>
        <taxon>Pseudomonadati</taxon>
        <taxon>Pseudomonadota</taxon>
        <taxon>Betaproteobacteria</taxon>
        <taxon>Neisseriales</taxon>
        <taxon>Chitinibacteraceae</taxon>
        <taxon>Andreprevotia</taxon>
    </lineage>
</organism>
<dbReference type="PANTHER" id="PTHR30231:SF7">
    <property type="entry name" value="BLR4117 PROTEIN"/>
    <property type="match status" value="1"/>
</dbReference>
<dbReference type="InterPro" id="IPR036397">
    <property type="entry name" value="RNaseH_sf"/>
</dbReference>
<dbReference type="OrthoDB" id="5497329at2"/>
<dbReference type="Proteomes" id="UP000192761">
    <property type="component" value="Unassembled WGS sequence"/>
</dbReference>
<dbReference type="STRING" id="1121001.SAMN02745857_02420"/>
<dbReference type="RefSeq" id="WP_084091061.1">
    <property type="nucleotide sequence ID" value="NZ_FWXD01000013.1"/>
</dbReference>
<protein>
    <submittedName>
        <fullName evidence="2">DNA polymerase-3 subunit epsilon</fullName>
    </submittedName>
</protein>
<dbReference type="InterPro" id="IPR012337">
    <property type="entry name" value="RNaseH-like_sf"/>
</dbReference>
<sequence length="207" mass="23303">MWTALLERWRLRRLQRKLRNPAYAHLLAPYAGDEAVCIDCETSSLDPSRAEILSIAAVRIKGNRLCVSDHLLLTVRPQRRIDPATVPIHGLREQDVADGLPVADALAKLLAYIGNRPLVGYYLEFDVAIINRHLRPLIGIGLPNRRIEVSALYYDRHVSAYRPEVDLSLDAISHTLQLPALPRHDPLCDALMAGLIYLKLQTRTPNP</sequence>
<dbReference type="NCBIfam" id="NF006601">
    <property type="entry name" value="PRK09145.1"/>
    <property type="match status" value="1"/>
</dbReference>
<dbReference type="SMART" id="SM00479">
    <property type="entry name" value="EXOIII"/>
    <property type="match status" value="1"/>
</dbReference>
<dbReference type="EMBL" id="FWXD01000013">
    <property type="protein sequence ID" value="SMC26199.1"/>
    <property type="molecule type" value="Genomic_DNA"/>
</dbReference>
<proteinExistence type="predicted"/>
<dbReference type="GO" id="GO:0008408">
    <property type="term" value="F:3'-5' exonuclease activity"/>
    <property type="evidence" value="ECO:0007669"/>
    <property type="project" value="TreeGrafter"/>
</dbReference>
<evidence type="ECO:0000313" key="2">
    <source>
        <dbReference type="EMBL" id="SMC26199.1"/>
    </source>
</evidence>
<dbReference type="AlphaFoldDB" id="A0A1W1XQE8"/>
<evidence type="ECO:0000259" key="1">
    <source>
        <dbReference type="SMART" id="SM00479"/>
    </source>
</evidence>
<dbReference type="Pfam" id="PF00929">
    <property type="entry name" value="RNase_T"/>
    <property type="match status" value="1"/>
</dbReference>
<gene>
    <name evidence="2" type="ORF">SAMN02745857_02420</name>
</gene>
<dbReference type="PANTHER" id="PTHR30231">
    <property type="entry name" value="DNA POLYMERASE III SUBUNIT EPSILON"/>
    <property type="match status" value="1"/>
</dbReference>
<reference evidence="2 3" key="1">
    <citation type="submission" date="2017-04" db="EMBL/GenBank/DDBJ databases">
        <authorList>
            <person name="Afonso C.L."/>
            <person name="Miller P.J."/>
            <person name="Scott M.A."/>
            <person name="Spackman E."/>
            <person name="Goraichik I."/>
            <person name="Dimitrov K.M."/>
            <person name="Suarez D.L."/>
            <person name="Swayne D.E."/>
        </authorList>
    </citation>
    <scope>NUCLEOTIDE SEQUENCE [LARGE SCALE GENOMIC DNA]</scope>
    <source>
        <strain evidence="2 3">DSM 23236</strain>
    </source>
</reference>
<dbReference type="InterPro" id="IPR013520">
    <property type="entry name" value="Ribonucl_H"/>
</dbReference>
<feature type="domain" description="Exonuclease" evidence="1">
    <location>
        <begin position="34"/>
        <end position="206"/>
    </location>
</feature>